<reference evidence="4 5" key="1">
    <citation type="submission" date="2022-12" db="EMBL/GenBank/DDBJ databases">
        <title>Chromosome-level genome of Tegillarca granosa.</title>
        <authorList>
            <person name="Kim J."/>
        </authorList>
    </citation>
    <scope>NUCLEOTIDE SEQUENCE [LARGE SCALE GENOMIC DNA]</scope>
    <source>
        <strain evidence="4">Teg-2019</strain>
        <tissue evidence="4">Adductor muscle</tissue>
    </source>
</reference>
<accession>A0ABQ9FYF6</accession>
<comment type="caution">
    <text evidence="4">The sequence shown here is derived from an EMBL/GenBank/DDBJ whole genome shotgun (WGS) entry which is preliminary data.</text>
</comment>
<keyword evidence="1" id="KW-0862">Zinc</keyword>
<protein>
    <recommendedName>
        <fullName evidence="3">C2H2-type domain-containing protein</fullName>
    </recommendedName>
</protein>
<evidence type="ECO:0000259" key="3">
    <source>
        <dbReference type="PROSITE" id="PS50157"/>
    </source>
</evidence>
<keyword evidence="1" id="KW-0479">Metal-binding</keyword>
<evidence type="ECO:0000256" key="2">
    <source>
        <dbReference type="SAM" id="MobiDB-lite"/>
    </source>
</evidence>
<keyword evidence="1" id="KW-0863">Zinc-finger</keyword>
<dbReference type="EMBL" id="JARBDR010000018">
    <property type="protein sequence ID" value="KAJ8322278.1"/>
    <property type="molecule type" value="Genomic_DNA"/>
</dbReference>
<name>A0ABQ9FYF6_TEGGR</name>
<feature type="compositionally biased region" description="Low complexity" evidence="2">
    <location>
        <begin position="49"/>
        <end position="61"/>
    </location>
</feature>
<dbReference type="PROSITE" id="PS00028">
    <property type="entry name" value="ZINC_FINGER_C2H2_1"/>
    <property type="match status" value="1"/>
</dbReference>
<organism evidence="4 5">
    <name type="scientific">Tegillarca granosa</name>
    <name type="common">Malaysian cockle</name>
    <name type="synonym">Anadara granosa</name>
    <dbReference type="NCBI Taxonomy" id="220873"/>
    <lineage>
        <taxon>Eukaryota</taxon>
        <taxon>Metazoa</taxon>
        <taxon>Spiralia</taxon>
        <taxon>Lophotrochozoa</taxon>
        <taxon>Mollusca</taxon>
        <taxon>Bivalvia</taxon>
        <taxon>Autobranchia</taxon>
        <taxon>Pteriomorphia</taxon>
        <taxon>Arcoida</taxon>
        <taxon>Arcoidea</taxon>
        <taxon>Arcidae</taxon>
        <taxon>Tegillarca</taxon>
    </lineage>
</organism>
<keyword evidence="5" id="KW-1185">Reference proteome</keyword>
<feature type="region of interest" description="Disordered" evidence="2">
    <location>
        <begin position="32"/>
        <end position="63"/>
    </location>
</feature>
<proteinExistence type="predicted"/>
<dbReference type="InterPro" id="IPR013087">
    <property type="entry name" value="Znf_C2H2_type"/>
</dbReference>
<evidence type="ECO:0000313" key="4">
    <source>
        <dbReference type="EMBL" id="KAJ8322278.1"/>
    </source>
</evidence>
<feature type="domain" description="C2H2-type" evidence="3">
    <location>
        <begin position="183"/>
        <end position="205"/>
    </location>
</feature>
<gene>
    <name evidence="4" type="ORF">KUTeg_000749</name>
</gene>
<evidence type="ECO:0000313" key="5">
    <source>
        <dbReference type="Proteomes" id="UP001217089"/>
    </source>
</evidence>
<dbReference type="PROSITE" id="PS50157">
    <property type="entry name" value="ZINC_FINGER_C2H2_2"/>
    <property type="match status" value="1"/>
</dbReference>
<dbReference type="Proteomes" id="UP001217089">
    <property type="component" value="Unassembled WGS sequence"/>
</dbReference>
<evidence type="ECO:0000256" key="1">
    <source>
        <dbReference type="PROSITE-ProRule" id="PRU00042"/>
    </source>
</evidence>
<sequence>MSNALLMGYHNQQQQLAAAGMAMNLASMFPTLPPSTSEIPPHSAGFTPSSSQSPAESQQHQNAEQALNLCVQKPALNDQFNHITGSLSPVSERPRSRSYSGSDIAKPLMVSVPSMTANCQDVGIQTKTCCKAGTESILYGMRSPSETSLQSGDSGANYQNVSNSGIDYSTESMASLLSSGRMFKCDHCESYFSEYAMYRIHAKLHVRGGRALPFTCFIIVIN</sequence>